<dbReference type="InterPro" id="IPR027417">
    <property type="entry name" value="P-loop_NTPase"/>
</dbReference>
<comment type="similarity">
    <text evidence="1">Belongs to the ABC transporter superfamily.</text>
</comment>
<evidence type="ECO:0000313" key="6">
    <source>
        <dbReference type="EMBL" id="GMA31632.1"/>
    </source>
</evidence>
<dbReference type="GO" id="GO:0016887">
    <property type="term" value="F:ATP hydrolysis activity"/>
    <property type="evidence" value="ECO:0007669"/>
    <property type="project" value="InterPro"/>
</dbReference>
<dbReference type="PANTHER" id="PTHR43335:SF11">
    <property type="entry name" value="ABC TRANSPORTER RELATED"/>
    <property type="match status" value="1"/>
</dbReference>
<feature type="domain" description="ABC transporter" evidence="5">
    <location>
        <begin position="6"/>
        <end position="231"/>
    </location>
</feature>
<protein>
    <submittedName>
        <fullName evidence="6">ABC transporter ATP-binding protein</fullName>
    </submittedName>
</protein>
<sequence>MPSPALVIDDLHVAYAGRGVVDGLSLTAGAGRITAVLGPNGAGKTTTIECAEGLRRPDRGTIAVLGHRPGSDEARAAVGVMLQDGGLPMGRSTRDVLTLLARLRGRDAGTEVPALLERLDLADVARTSVRRLSGGQRQRVALGAAMLSEPALLFLDEPSAGLDPHSRRAVWDLVRALRDGGTAVVLTTHLLEEAEALADVVHVMARGRLVVSGSPRELVERHAAPDTVRLRTAAPLAHEAAEDLALAVGARVETVPAMPDDVLVLRRDPAPEVLAGITSWCADHDVRLTALEVGGGTLEDAYLRLTALEATGGTR</sequence>
<dbReference type="Gene3D" id="3.40.50.300">
    <property type="entry name" value="P-loop containing nucleotide triphosphate hydrolases"/>
    <property type="match status" value="1"/>
</dbReference>
<dbReference type="EMBL" id="BSUM01000001">
    <property type="protein sequence ID" value="GMA31632.1"/>
    <property type="molecule type" value="Genomic_DNA"/>
</dbReference>
<gene>
    <name evidence="6" type="ORF">GCM10025875_16240</name>
</gene>
<dbReference type="RefSeq" id="WP_284250426.1">
    <property type="nucleotide sequence ID" value="NZ_BSUM01000001.1"/>
</dbReference>
<dbReference type="PROSITE" id="PS00211">
    <property type="entry name" value="ABC_TRANSPORTER_1"/>
    <property type="match status" value="1"/>
</dbReference>
<dbReference type="InterPro" id="IPR017871">
    <property type="entry name" value="ABC_transporter-like_CS"/>
</dbReference>
<evidence type="ECO:0000256" key="1">
    <source>
        <dbReference type="ARBA" id="ARBA00005417"/>
    </source>
</evidence>
<evidence type="ECO:0000256" key="2">
    <source>
        <dbReference type="ARBA" id="ARBA00022448"/>
    </source>
</evidence>
<dbReference type="PROSITE" id="PS50893">
    <property type="entry name" value="ABC_TRANSPORTER_2"/>
    <property type="match status" value="1"/>
</dbReference>
<organism evidence="6 7">
    <name type="scientific">Litorihabitans aurantiacus</name>
    <dbReference type="NCBI Taxonomy" id="1930061"/>
    <lineage>
        <taxon>Bacteria</taxon>
        <taxon>Bacillati</taxon>
        <taxon>Actinomycetota</taxon>
        <taxon>Actinomycetes</taxon>
        <taxon>Micrococcales</taxon>
        <taxon>Beutenbergiaceae</taxon>
        <taxon>Litorihabitans</taxon>
    </lineage>
</organism>
<dbReference type="Pfam" id="PF00005">
    <property type="entry name" value="ABC_tran"/>
    <property type="match status" value="1"/>
</dbReference>
<keyword evidence="4 6" id="KW-0067">ATP-binding</keyword>
<proteinExistence type="inferred from homology"/>
<name>A0AA38CT99_9MICO</name>
<reference evidence="6" key="1">
    <citation type="journal article" date="2014" name="Int. J. Syst. Evol. Microbiol.">
        <title>Complete genome sequence of Corynebacterium casei LMG S-19264T (=DSM 44701T), isolated from a smear-ripened cheese.</title>
        <authorList>
            <consortium name="US DOE Joint Genome Institute (JGI-PGF)"/>
            <person name="Walter F."/>
            <person name="Albersmeier A."/>
            <person name="Kalinowski J."/>
            <person name="Ruckert C."/>
        </authorList>
    </citation>
    <scope>NUCLEOTIDE SEQUENCE</scope>
    <source>
        <strain evidence="6">NBRC 112290</strain>
    </source>
</reference>
<evidence type="ECO:0000313" key="7">
    <source>
        <dbReference type="Proteomes" id="UP001157161"/>
    </source>
</evidence>
<dbReference type="AlphaFoldDB" id="A0AA38CT99"/>
<dbReference type="InterPro" id="IPR003593">
    <property type="entry name" value="AAA+_ATPase"/>
</dbReference>
<keyword evidence="2" id="KW-0813">Transport</keyword>
<dbReference type="SMART" id="SM00382">
    <property type="entry name" value="AAA"/>
    <property type="match status" value="1"/>
</dbReference>
<dbReference type="Proteomes" id="UP001157161">
    <property type="component" value="Unassembled WGS sequence"/>
</dbReference>
<reference evidence="6" key="2">
    <citation type="submission" date="2023-02" db="EMBL/GenBank/DDBJ databases">
        <authorList>
            <person name="Sun Q."/>
            <person name="Mori K."/>
        </authorList>
    </citation>
    <scope>NUCLEOTIDE SEQUENCE</scope>
    <source>
        <strain evidence="6">NBRC 112290</strain>
    </source>
</reference>
<dbReference type="GO" id="GO:0005524">
    <property type="term" value="F:ATP binding"/>
    <property type="evidence" value="ECO:0007669"/>
    <property type="project" value="UniProtKB-KW"/>
</dbReference>
<comment type="caution">
    <text evidence="6">The sequence shown here is derived from an EMBL/GenBank/DDBJ whole genome shotgun (WGS) entry which is preliminary data.</text>
</comment>
<dbReference type="PANTHER" id="PTHR43335">
    <property type="entry name" value="ABC TRANSPORTER, ATP-BINDING PROTEIN"/>
    <property type="match status" value="1"/>
</dbReference>
<evidence type="ECO:0000256" key="3">
    <source>
        <dbReference type="ARBA" id="ARBA00022741"/>
    </source>
</evidence>
<evidence type="ECO:0000256" key="4">
    <source>
        <dbReference type="ARBA" id="ARBA00022840"/>
    </source>
</evidence>
<accession>A0AA38CT99</accession>
<keyword evidence="7" id="KW-1185">Reference proteome</keyword>
<keyword evidence="3" id="KW-0547">Nucleotide-binding</keyword>
<evidence type="ECO:0000259" key="5">
    <source>
        <dbReference type="PROSITE" id="PS50893"/>
    </source>
</evidence>
<dbReference type="SUPFAM" id="SSF52540">
    <property type="entry name" value="P-loop containing nucleoside triphosphate hydrolases"/>
    <property type="match status" value="1"/>
</dbReference>
<dbReference type="InterPro" id="IPR003439">
    <property type="entry name" value="ABC_transporter-like_ATP-bd"/>
</dbReference>